<name>A0ABR1WGN0_9PEZI</name>
<evidence type="ECO:0000313" key="3">
    <source>
        <dbReference type="Proteomes" id="UP001446871"/>
    </source>
</evidence>
<dbReference type="Gene3D" id="3.30.470.30">
    <property type="entry name" value="DNA ligase/mRNA capping enzyme"/>
    <property type="match status" value="1"/>
</dbReference>
<evidence type="ECO:0000313" key="2">
    <source>
        <dbReference type="EMBL" id="KAK8082661.1"/>
    </source>
</evidence>
<gene>
    <name evidence="2" type="ORF">PG996_001442</name>
</gene>
<sequence length="381" mass="42358">MARSLASVRQIAEVKHSATKGLLLAEVDGWQCALKKGIAAVGDYIVYFEIDSFLPATDVRFASLEKTNTHNGSLITWNGKSGFHVKSILQQGTVSQGLIMPLGEFPEITKVISELEESAGKDEAMQKVMAMSFESELQVLKWEHNATVKGRESGNSLGPPPFFLPGSGLKRVQNLPSLFTDEKYKDAVYQETVKMDGMAETIYFVCRDTPWYKSLQPLNGRADMPQGRLGVCSHKNHLPDKPGCLFWQAALSYELLEKLADFNMNIAIQGELCGSSICKNREGFPKGEHDFYVYRIWNIDAQTAFSPSMTEELAGMLGLKHVEVNGYYRLHDIATSQEELLQRAEGVGIFGKPREGLVYKDKDGGRFFKVISNAYLIGHGV</sequence>
<dbReference type="Pfam" id="PF09414">
    <property type="entry name" value="RNA_ligase"/>
    <property type="match status" value="1"/>
</dbReference>
<proteinExistence type="predicted"/>
<dbReference type="InterPro" id="IPR021122">
    <property type="entry name" value="RNA_ligase_dom_REL/Rnl2"/>
</dbReference>
<accession>A0ABR1WGN0</accession>
<dbReference type="Proteomes" id="UP001446871">
    <property type="component" value="Unassembled WGS sequence"/>
</dbReference>
<keyword evidence="3" id="KW-1185">Reference proteome</keyword>
<protein>
    <submittedName>
        <fullName evidence="2">DRB0094 family RNA ligase</fullName>
    </submittedName>
</protein>
<organism evidence="2 3">
    <name type="scientific">Apiospora saccharicola</name>
    <dbReference type="NCBI Taxonomy" id="335842"/>
    <lineage>
        <taxon>Eukaryota</taxon>
        <taxon>Fungi</taxon>
        <taxon>Dikarya</taxon>
        <taxon>Ascomycota</taxon>
        <taxon>Pezizomycotina</taxon>
        <taxon>Sordariomycetes</taxon>
        <taxon>Xylariomycetidae</taxon>
        <taxon>Amphisphaeriales</taxon>
        <taxon>Apiosporaceae</taxon>
        <taxon>Apiospora</taxon>
    </lineage>
</organism>
<dbReference type="GO" id="GO:0016874">
    <property type="term" value="F:ligase activity"/>
    <property type="evidence" value="ECO:0007669"/>
    <property type="project" value="UniProtKB-KW"/>
</dbReference>
<dbReference type="EMBL" id="JAQQWM010000001">
    <property type="protein sequence ID" value="KAK8082661.1"/>
    <property type="molecule type" value="Genomic_DNA"/>
</dbReference>
<dbReference type="Pfam" id="PF21189">
    <property type="entry name" value="PHA02142"/>
    <property type="match status" value="1"/>
</dbReference>
<feature type="domain" description="RNA ligase" evidence="1">
    <location>
        <begin position="189"/>
        <end position="371"/>
    </location>
</feature>
<reference evidence="2 3" key="1">
    <citation type="submission" date="2023-01" db="EMBL/GenBank/DDBJ databases">
        <title>Analysis of 21 Apiospora genomes using comparative genomics revels a genus with tremendous synthesis potential of carbohydrate active enzymes and secondary metabolites.</title>
        <authorList>
            <person name="Sorensen T."/>
        </authorList>
    </citation>
    <scope>NUCLEOTIDE SEQUENCE [LARGE SCALE GENOMIC DNA]</scope>
    <source>
        <strain evidence="2 3">CBS 83171</strain>
    </source>
</reference>
<comment type="caution">
    <text evidence="2">The sequence shown here is derived from an EMBL/GenBank/DDBJ whole genome shotgun (WGS) entry which is preliminary data.</text>
</comment>
<evidence type="ECO:0000259" key="1">
    <source>
        <dbReference type="Pfam" id="PF09414"/>
    </source>
</evidence>
<keyword evidence="2" id="KW-0436">Ligase</keyword>
<dbReference type="SUPFAM" id="SSF56091">
    <property type="entry name" value="DNA ligase/mRNA capping enzyme, catalytic domain"/>
    <property type="match status" value="1"/>
</dbReference>